<protein>
    <submittedName>
        <fullName evidence="2">Uncharacterized protein</fullName>
    </submittedName>
</protein>
<feature type="coiled-coil region" evidence="1">
    <location>
        <begin position="62"/>
        <end position="93"/>
    </location>
</feature>
<sequence>MSNKLKPKKKHKEPDFTWTKSERVTLKSSNNRRKLVRRSFTDFMDLGYYVLYLHHGFGNKRIVRLERTINEYLERAQTEKEMKTETLAELLKVRYGIDVQKEINLIPMQQLIRIYQRNNPLTINDTRQLLNDTAYSYMVLACTALKLMFKLSVREIEEFIAEFRDLIDTLYKFNQFGLTLPKVAQCLADEVNYVDERYIKVID</sequence>
<dbReference type="EMBL" id="BK015845">
    <property type="protein sequence ID" value="DAE27790.1"/>
    <property type="molecule type" value="Genomic_DNA"/>
</dbReference>
<evidence type="ECO:0000256" key="1">
    <source>
        <dbReference type="SAM" id="Coils"/>
    </source>
</evidence>
<name>A0A8S5R8Q1_9VIRU</name>
<proteinExistence type="predicted"/>
<keyword evidence="1" id="KW-0175">Coiled coil</keyword>
<organism evidence="2">
    <name type="scientific">virus sp. ctpeS3</name>
    <dbReference type="NCBI Taxonomy" id="2826815"/>
    <lineage>
        <taxon>Viruses</taxon>
    </lineage>
</organism>
<reference evidence="2" key="1">
    <citation type="journal article" date="2021" name="Proc. Natl. Acad. Sci. U.S.A.">
        <title>A Catalog of Tens of Thousands of Viruses from Human Metagenomes Reveals Hidden Associations with Chronic Diseases.</title>
        <authorList>
            <person name="Tisza M.J."/>
            <person name="Buck C.B."/>
        </authorList>
    </citation>
    <scope>NUCLEOTIDE SEQUENCE</scope>
    <source>
        <strain evidence="2">CtpeS3</strain>
    </source>
</reference>
<accession>A0A8S5R8Q1</accession>
<evidence type="ECO:0000313" key="2">
    <source>
        <dbReference type="EMBL" id="DAE27790.1"/>
    </source>
</evidence>